<gene>
    <name evidence="1" type="ORF">TNIN_424991</name>
</gene>
<sequence length="127" mass="14501">MLRWSVTVGIRSSGNLNDPLRKHSELIAPKKSSAIVLRHPLSHPHLILQWTMEKIPDSEGLVLRAFKMESVAVKEYRHFCERNNISSSIISSEFISEIAFCCFKPRNKEINCVWLVFSDGICRAICS</sequence>
<dbReference type="EMBL" id="BMAV01003558">
    <property type="protein sequence ID" value="GFY43252.1"/>
    <property type="molecule type" value="Genomic_DNA"/>
</dbReference>
<name>A0A8X6WXN5_9ARAC</name>
<dbReference type="Proteomes" id="UP000886998">
    <property type="component" value="Unassembled WGS sequence"/>
</dbReference>
<protein>
    <submittedName>
        <fullName evidence="1">Uncharacterized protein</fullName>
    </submittedName>
</protein>
<accession>A0A8X6WXN5</accession>
<dbReference type="OrthoDB" id="10314287at2759"/>
<reference evidence="1" key="1">
    <citation type="submission" date="2020-08" db="EMBL/GenBank/DDBJ databases">
        <title>Multicomponent nature underlies the extraordinary mechanical properties of spider dragline silk.</title>
        <authorList>
            <person name="Kono N."/>
            <person name="Nakamura H."/>
            <person name="Mori M."/>
            <person name="Yoshida Y."/>
            <person name="Ohtoshi R."/>
            <person name="Malay A.D."/>
            <person name="Moran D.A.P."/>
            <person name="Tomita M."/>
            <person name="Numata K."/>
            <person name="Arakawa K."/>
        </authorList>
    </citation>
    <scope>NUCLEOTIDE SEQUENCE</scope>
</reference>
<proteinExistence type="predicted"/>
<evidence type="ECO:0000313" key="1">
    <source>
        <dbReference type="EMBL" id="GFY43252.1"/>
    </source>
</evidence>
<evidence type="ECO:0000313" key="2">
    <source>
        <dbReference type="Proteomes" id="UP000886998"/>
    </source>
</evidence>
<keyword evidence="2" id="KW-1185">Reference proteome</keyword>
<comment type="caution">
    <text evidence="1">The sequence shown here is derived from an EMBL/GenBank/DDBJ whole genome shotgun (WGS) entry which is preliminary data.</text>
</comment>
<organism evidence="1 2">
    <name type="scientific">Trichonephila inaurata madagascariensis</name>
    <dbReference type="NCBI Taxonomy" id="2747483"/>
    <lineage>
        <taxon>Eukaryota</taxon>
        <taxon>Metazoa</taxon>
        <taxon>Ecdysozoa</taxon>
        <taxon>Arthropoda</taxon>
        <taxon>Chelicerata</taxon>
        <taxon>Arachnida</taxon>
        <taxon>Araneae</taxon>
        <taxon>Araneomorphae</taxon>
        <taxon>Entelegynae</taxon>
        <taxon>Araneoidea</taxon>
        <taxon>Nephilidae</taxon>
        <taxon>Trichonephila</taxon>
        <taxon>Trichonephila inaurata</taxon>
    </lineage>
</organism>
<dbReference type="AlphaFoldDB" id="A0A8X6WXN5"/>